<protein>
    <submittedName>
        <fullName evidence="2">Uncharacterized protein</fullName>
    </submittedName>
</protein>
<sequence length="134" mass="14428">MAKATRRVDEVADRGAVVDPTAGVASEQGEAEARPPYPGWLDGDARPLGLGGSARPRTEIEAETSGYVGGSRLRCQGRGVGEAAWPGWLGDNLVRATRAGLEGWRPAAPVGRRRWQVAWRGVDEGRGDRAQRRR</sequence>
<dbReference type="EMBL" id="KD088598">
    <property type="protein sequence ID" value="EMS61951.1"/>
    <property type="molecule type" value="Genomic_DNA"/>
</dbReference>
<gene>
    <name evidence="2" type="ORF">TRIUR3_23689</name>
</gene>
<feature type="compositionally biased region" description="Basic and acidic residues" evidence="1">
    <location>
        <begin position="1"/>
        <end position="13"/>
    </location>
</feature>
<evidence type="ECO:0000313" key="2">
    <source>
        <dbReference type="EMBL" id="EMS61951.1"/>
    </source>
</evidence>
<accession>M7ZQP5</accession>
<reference evidence="2" key="1">
    <citation type="journal article" date="2013" name="Nature">
        <title>Draft genome of the wheat A-genome progenitor Triticum urartu.</title>
        <authorList>
            <person name="Ling H.Q."/>
            <person name="Zhao S."/>
            <person name="Liu D."/>
            <person name="Wang J."/>
            <person name="Sun H."/>
            <person name="Zhang C."/>
            <person name="Fan H."/>
            <person name="Li D."/>
            <person name="Dong L."/>
            <person name="Tao Y."/>
            <person name="Gao C."/>
            <person name="Wu H."/>
            <person name="Li Y."/>
            <person name="Cui Y."/>
            <person name="Guo X."/>
            <person name="Zheng S."/>
            <person name="Wang B."/>
            <person name="Yu K."/>
            <person name="Liang Q."/>
            <person name="Yang W."/>
            <person name="Lou X."/>
            <person name="Chen J."/>
            <person name="Feng M."/>
            <person name="Jian J."/>
            <person name="Zhang X."/>
            <person name="Luo G."/>
            <person name="Jiang Y."/>
            <person name="Liu J."/>
            <person name="Wang Z."/>
            <person name="Sha Y."/>
            <person name="Zhang B."/>
            <person name="Wu H."/>
            <person name="Tang D."/>
            <person name="Shen Q."/>
            <person name="Xue P."/>
            <person name="Zou S."/>
            <person name="Wang X."/>
            <person name="Liu X."/>
            <person name="Wang F."/>
            <person name="Yang Y."/>
            <person name="An X."/>
            <person name="Dong Z."/>
            <person name="Zhang K."/>
            <person name="Zhang X."/>
            <person name="Luo M.C."/>
            <person name="Dvorak J."/>
            <person name="Tong Y."/>
            <person name="Wang J."/>
            <person name="Yang H."/>
            <person name="Li Z."/>
            <person name="Wang D."/>
            <person name="Zhang A."/>
            <person name="Wang J."/>
        </authorList>
    </citation>
    <scope>NUCLEOTIDE SEQUENCE</scope>
</reference>
<name>M7ZQP5_TRIUA</name>
<organism evidence="2">
    <name type="scientific">Triticum urartu</name>
    <name type="common">Red wild einkorn</name>
    <name type="synonym">Crithodium urartu</name>
    <dbReference type="NCBI Taxonomy" id="4572"/>
    <lineage>
        <taxon>Eukaryota</taxon>
        <taxon>Viridiplantae</taxon>
        <taxon>Streptophyta</taxon>
        <taxon>Embryophyta</taxon>
        <taxon>Tracheophyta</taxon>
        <taxon>Spermatophyta</taxon>
        <taxon>Magnoliopsida</taxon>
        <taxon>Liliopsida</taxon>
        <taxon>Poales</taxon>
        <taxon>Poaceae</taxon>
        <taxon>BOP clade</taxon>
        <taxon>Pooideae</taxon>
        <taxon>Triticodae</taxon>
        <taxon>Triticeae</taxon>
        <taxon>Triticinae</taxon>
        <taxon>Triticum</taxon>
    </lineage>
</organism>
<evidence type="ECO:0000256" key="1">
    <source>
        <dbReference type="SAM" id="MobiDB-lite"/>
    </source>
</evidence>
<feature type="region of interest" description="Disordered" evidence="1">
    <location>
        <begin position="1"/>
        <end position="54"/>
    </location>
</feature>
<dbReference type="AlphaFoldDB" id="M7ZQP5"/>
<proteinExistence type="predicted"/>